<dbReference type="GO" id="GO:0005654">
    <property type="term" value="C:nucleoplasm"/>
    <property type="evidence" value="ECO:0007669"/>
    <property type="project" value="TreeGrafter"/>
</dbReference>
<feature type="region of interest" description="Disordered" evidence="3">
    <location>
        <begin position="407"/>
        <end position="458"/>
    </location>
</feature>
<dbReference type="Proteomes" id="UP000694388">
    <property type="component" value="Unplaced"/>
</dbReference>
<keyword evidence="6" id="KW-1185">Reference proteome</keyword>
<organism evidence="5 6">
    <name type="scientific">Eptatretus burgeri</name>
    <name type="common">Inshore hagfish</name>
    <dbReference type="NCBI Taxonomy" id="7764"/>
    <lineage>
        <taxon>Eukaryota</taxon>
        <taxon>Metazoa</taxon>
        <taxon>Chordata</taxon>
        <taxon>Craniata</taxon>
        <taxon>Vertebrata</taxon>
        <taxon>Cyclostomata</taxon>
        <taxon>Myxini</taxon>
        <taxon>Myxiniformes</taxon>
        <taxon>Myxinidae</taxon>
        <taxon>Eptatretinae</taxon>
        <taxon>Eptatretus</taxon>
    </lineage>
</organism>
<dbReference type="PANTHER" id="PTHR12967">
    <property type="entry name" value="PROTEIN SHQ1 HOMOLOG"/>
    <property type="match status" value="1"/>
</dbReference>
<reference evidence="5" key="2">
    <citation type="submission" date="2025-09" db="UniProtKB">
        <authorList>
            <consortium name="Ensembl"/>
        </authorList>
    </citation>
    <scope>IDENTIFICATION</scope>
</reference>
<proteinExistence type="inferred from homology"/>
<comment type="similarity">
    <text evidence="1">Belongs to the SHQ1 family.</text>
</comment>
<dbReference type="GO" id="GO:0000493">
    <property type="term" value="P:box H/ACA snoRNP assembly"/>
    <property type="evidence" value="ECO:0007669"/>
    <property type="project" value="InterPro"/>
</dbReference>
<name>A0A8C4Q136_EPTBU</name>
<dbReference type="Pfam" id="PF04925">
    <property type="entry name" value="SHQ1"/>
    <property type="match status" value="1"/>
</dbReference>
<evidence type="ECO:0000259" key="4">
    <source>
        <dbReference type="Pfam" id="PF04925"/>
    </source>
</evidence>
<dbReference type="InterPro" id="IPR039742">
    <property type="entry name" value="Shq1"/>
</dbReference>
<protein>
    <recommendedName>
        <fullName evidence="2">Protein SHQ1 homolog</fullName>
    </recommendedName>
</protein>
<evidence type="ECO:0000256" key="2">
    <source>
        <dbReference type="ARBA" id="ARBA00013750"/>
    </source>
</evidence>
<dbReference type="Ensembl" id="ENSEBUT00000008912.1">
    <property type="protein sequence ID" value="ENSEBUP00000008410.1"/>
    <property type="gene ID" value="ENSEBUG00000005445.1"/>
</dbReference>
<accession>A0A8C4Q136</accession>
<dbReference type="AlphaFoldDB" id="A0A8C4Q136"/>
<feature type="compositionally biased region" description="Low complexity" evidence="3">
    <location>
        <begin position="428"/>
        <end position="443"/>
    </location>
</feature>
<feature type="compositionally biased region" description="Acidic residues" evidence="3">
    <location>
        <begin position="20"/>
        <end position="31"/>
    </location>
</feature>
<sequence>MLTALLAPKGTRRVPPLPEEIGDVEEGAESEDDFDWQWKQELYNEDEKDELCLPGCCYGFGNLRSGVFIRLQDELSEVADVKDPDQTSILERRNMRLQAEDAKFDSDHYLADLFECSSFPDLMLYEPWWKLCRKSQLLGLEEDEKLIPLGEDEKEAMLKLPRRKPCLLGRARHEALLGMVDILLAYAYDVRTTEGDPTVESPWTIRKLSGTLCWFETFQSLHEVLVCFARRVVCYPLFRRFDLALQAVADAADILKLGRRASLKALLAVHRLFQKNDPAYILNDLYLTEYCVWTQHLSSKRLKSFGEAVSSEQLCKEELGFDLEVLEAAGLATLHEQVSPVTFVPCTSICKLLHLGTGTFGEFEILFHSYTVRYFVTNSFLSPFQGILLDVQRFSLQERGLSNEASCLQKSQSGTSQSDCDESDADESTSTFESSSDSESSSDGNGNPEFTTKVSSNNDCDDVTAILTQLQLDHPGPGCEASDEVTARKPLIEELD</sequence>
<dbReference type="InterPro" id="IPR007009">
    <property type="entry name" value="Shq1_C"/>
</dbReference>
<feature type="region of interest" description="Disordered" evidence="3">
    <location>
        <begin position="472"/>
        <end position="496"/>
    </location>
</feature>
<feature type="domain" description="Shq1 C-terminal" evidence="4">
    <location>
        <begin position="144"/>
        <end position="323"/>
    </location>
</feature>
<feature type="compositionally biased region" description="Basic and acidic residues" evidence="3">
    <location>
        <begin position="485"/>
        <end position="496"/>
    </location>
</feature>
<reference evidence="5" key="1">
    <citation type="submission" date="2025-08" db="UniProtKB">
        <authorList>
            <consortium name="Ensembl"/>
        </authorList>
    </citation>
    <scope>IDENTIFICATION</scope>
</reference>
<dbReference type="GO" id="GO:0005737">
    <property type="term" value="C:cytoplasm"/>
    <property type="evidence" value="ECO:0007669"/>
    <property type="project" value="TreeGrafter"/>
</dbReference>
<feature type="compositionally biased region" description="Polar residues" evidence="3">
    <location>
        <begin position="444"/>
        <end position="458"/>
    </location>
</feature>
<evidence type="ECO:0000256" key="1">
    <source>
        <dbReference type="ARBA" id="ARBA00005607"/>
    </source>
</evidence>
<dbReference type="GO" id="GO:0051082">
    <property type="term" value="F:unfolded protein binding"/>
    <property type="evidence" value="ECO:0007669"/>
    <property type="project" value="TreeGrafter"/>
</dbReference>
<evidence type="ECO:0000313" key="6">
    <source>
        <dbReference type="Proteomes" id="UP000694388"/>
    </source>
</evidence>
<feature type="region of interest" description="Disordered" evidence="3">
    <location>
        <begin position="1"/>
        <end position="31"/>
    </location>
</feature>
<evidence type="ECO:0000313" key="5">
    <source>
        <dbReference type="Ensembl" id="ENSEBUP00000008410.1"/>
    </source>
</evidence>
<dbReference type="GeneTree" id="ENSGT00390000007605"/>
<evidence type="ECO:0000256" key="3">
    <source>
        <dbReference type="SAM" id="MobiDB-lite"/>
    </source>
</evidence>
<dbReference type="PANTHER" id="PTHR12967:SF0">
    <property type="entry name" value="PROTEIN SHQ1 HOMOLOG"/>
    <property type="match status" value="1"/>
</dbReference>